<accession>A0A1M6TCD1</accession>
<keyword evidence="3 8" id="KW-0479">Metal-binding</keyword>
<feature type="binding site" evidence="8">
    <location>
        <position position="143"/>
    </location>
    <ligand>
        <name>Zn(2+)</name>
        <dbReference type="ChEBI" id="CHEBI:29105"/>
    </ligand>
</feature>
<dbReference type="InterPro" id="IPR002481">
    <property type="entry name" value="FUR"/>
</dbReference>
<keyword evidence="7" id="KW-0804">Transcription</keyword>
<dbReference type="Gene3D" id="1.10.10.10">
    <property type="entry name" value="Winged helix-like DNA-binding domain superfamily/Winged helix DNA-binding domain"/>
    <property type="match status" value="1"/>
</dbReference>
<feature type="binding site" evidence="8">
    <location>
        <position position="103"/>
    </location>
    <ligand>
        <name>Zn(2+)</name>
        <dbReference type="ChEBI" id="CHEBI:29105"/>
    </ligand>
</feature>
<gene>
    <name evidence="9" type="ORF">SAMN05444391_1395</name>
</gene>
<evidence type="ECO:0000256" key="6">
    <source>
        <dbReference type="ARBA" id="ARBA00023125"/>
    </source>
</evidence>
<keyword evidence="5" id="KW-0805">Transcription regulation</keyword>
<feature type="binding site" evidence="8">
    <location>
        <position position="106"/>
    </location>
    <ligand>
        <name>Zn(2+)</name>
        <dbReference type="ChEBI" id="CHEBI:29105"/>
    </ligand>
</feature>
<dbReference type="AlphaFoldDB" id="A0A1M6TCD1"/>
<dbReference type="GO" id="GO:0008270">
    <property type="term" value="F:zinc ion binding"/>
    <property type="evidence" value="ECO:0007669"/>
    <property type="project" value="TreeGrafter"/>
</dbReference>
<dbReference type="GO" id="GO:0000976">
    <property type="term" value="F:transcription cis-regulatory region binding"/>
    <property type="evidence" value="ECO:0007669"/>
    <property type="project" value="TreeGrafter"/>
</dbReference>
<dbReference type="InterPro" id="IPR043135">
    <property type="entry name" value="Fur_C"/>
</dbReference>
<dbReference type="SUPFAM" id="SSF46785">
    <property type="entry name" value="Winged helix' DNA-binding domain"/>
    <property type="match status" value="1"/>
</dbReference>
<proteinExistence type="inferred from homology"/>
<dbReference type="CDD" id="cd07153">
    <property type="entry name" value="Fur_like"/>
    <property type="match status" value="1"/>
</dbReference>
<evidence type="ECO:0000256" key="1">
    <source>
        <dbReference type="ARBA" id="ARBA00007957"/>
    </source>
</evidence>
<name>A0A1M6TCD1_9AQUI</name>
<sequence length="156" mass="18093">MLYISLTMIKDKVDLFIKACRSMGLRITPQRVAVYEVLLSRDDHPTAEEVYNEVKKRYPFVSLATVYRTIETLEQLNLVKRVAYWGNSVRYDANIQEHHHLICTKCGTIKDVSFDFGLNLPEKLYGYKVEGYSVHIYGVCPACQQKESLRSTHQKN</sequence>
<keyword evidence="2" id="KW-0678">Repressor</keyword>
<evidence type="ECO:0000256" key="8">
    <source>
        <dbReference type="PIRSR" id="PIRSR602481-1"/>
    </source>
</evidence>
<dbReference type="Proteomes" id="UP000189810">
    <property type="component" value="Chromosome I"/>
</dbReference>
<dbReference type="GO" id="GO:0003700">
    <property type="term" value="F:DNA-binding transcription factor activity"/>
    <property type="evidence" value="ECO:0007669"/>
    <property type="project" value="InterPro"/>
</dbReference>
<reference evidence="9 10" key="1">
    <citation type="submission" date="2016-11" db="EMBL/GenBank/DDBJ databases">
        <authorList>
            <person name="Jaros S."/>
            <person name="Januszkiewicz K."/>
            <person name="Wedrychowicz H."/>
        </authorList>
    </citation>
    <scope>NUCLEOTIDE SEQUENCE [LARGE SCALE GENOMIC DNA]</scope>
    <source>
        <strain evidence="9 10">DSM 19557</strain>
    </source>
</reference>
<dbReference type="PANTHER" id="PTHR33202:SF7">
    <property type="entry name" value="FERRIC UPTAKE REGULATION PROTEIN"/>
    <property type="match status" value="1"/>
</dbReference>
<dbReference type="Gene3D" id="3.30.1490.190">
    <property type="match status" value="1"/>
</dbReference>
<dbReference type="InterPro" id="IPR036390">
    <property type="entry name" value="WH_DNA-bd_sf"/>
</dbReference>
<organism evidence="9 10">
    <name type="scientific">Thermocrinis minervae</name>
    <dbReference type="NCBI Taxonomy" id="381751"/>
    <lineage>
        <taxon>Bacteria</taxon>
        <taxon>Pseudomonadati</taxon>
        <taxon>Aquificota</taxon>
        <taxon>Aquificia</taxon>
        <taxon>Aquificales</taxon>
        <taxon>Aquificaceae</taxon>
        <taxon>Thermocrinis</taxon>
    </lineage>
</organism>
<evidence type="ECO:0000256" key="7">
    <source>
        <dbReference type="ARBA" id="ARBA00023163"/>
    </source>
</evidence>
<dbReference type="EMBL" id="LT670846">
    <property type="protein sequence ID" value="SHK54645.1"/>
    <property type="molecule type" value="Genomic_DNA"/>
</dbReference>
<evidence type="ECO:0000313" key="9">
    <source>
        <dbReference type="EMBL" id="SHK54645.1"/>
    </source>
</evidence>
<dbReference type="PANTHER" id="PTHR33202">
    <property type="entry name" value="ZINC UPTAKE REGULATION PROTEIN"/>
    <property type="match status" value="1"/>
</dbReference>
<evidence type="ECO:0000256" key="2">
    <source>
        <dbReference type="ARBA" id="ARBA00022491"/>
    </source>
</evidence>
<dbReference type="STRING" id="381751.SAMN05444391_1395"/>
<dbReference type="FunFam" id="1.10.10.10:FF:000051">
    <property type="entry name" value="Fur family transcriptional regulator"/>
    <property type="match status" value="1"/>
</dbReference>
<comment type="similarity">
    <text evidence="1">Belongs to the Fur family.</text>
</comment>
<evidence type="ECO:0000313" key="10">
    <source>
        <dbReference type="Proteomes" id="UP000189810"/>
    </source>
</evidence>
<dbReference type="InterPro" id="IPR036388">
    <property type="entry name" value="WH-like_DNA-bd_sf"/>
</dbReference>
<feature type="binding site" evidence="8">
    <location>
        <position position="140"/>
    </location>
    <ligand>
        <name>Zn(2+)</name>
        <dbReference type="ChEBI" id="CHEBI:29105"/>
    </ligand>
</feature>
<keyword evidence="6" id="KW-0238">DNA-binding</keyword>
<protein>
    <submittedName>
        <fullName evidence="9">Fur family transcriptional regulator, peroxide stress response regulator</fullName>
    </submittedName>
</protein>
<evidence type="ECO:0000256" key="3">
    <source>
        <dbReference type="ARBA" id="ARBA00022723"/>
    </source>
</evidence>
<evidence type="ECO:0000256" key="4">
    <source>
        <dbReference type="ARBA" id="ARBA00022833"/>
    </source>
</evidence>
<dbReference type="Pfam" id="PF01475">
    <property type="entry name" value="FUR"/>
    <property type="match status" value="1"/>
</dbReference>
<keyword evidence="10" id="KW-1185">Reference proteome</keyword>
<comment type="cofactor">
    <cofactor evidence="8">
        <name>Zn(2+)</name>
        <dbReference type="ChEBI" id="CHEBI:29105"/>
    </cofactor>
    <text evidence="8">Binds 1 zinc ion per subunit.</text>
</comment>
<dbReference type="GO" id="GO:0045892">
    <property type="term" value="P:negative regulation of DNA-templated transcription"/>
    <property type="evidence" value="ECO:0007669"/>
    <property type="project" value="TreeGrafter"/>
</dbReference>
<keyword evidence="4 8" id="KW-0862">Zinc</keyword>
<evidence type="ECO:0000256" key="5">
    <source>
        <dbReference type="ARBA" id="ARBA00023015"/>
    </source>
</evidence>
<dbReference type="GO" id="GO:1900376">
    <property type="term" value="P:regulation of secondary metabolite biosynthetic process"/>
    <property type="evidence" value="ECO:0007669"/>
    <property type="project" value="TreeGrafter"/>
</dbReference>